<reference evidence="2 3" key="1">
    <citation type="journal article" date="2018" name="Mol. Biol. Evol.">
        <title>Broad Genomic Sampling Reveals a Smut Pathogenic Ancestry of the Fungal Clade Ustilaginomycotina.</title>
        <authorList>
            <person name="Kijpornyongpan T."/>
            <person name="Mondo S.J."/>
            <person name="Barry K."/>
            <person name="Sandor L."/>
            <person name="Lee J."/>
            <person name="Lipzen A."/>
            <person name="Pangilinan J."/>
            <person name="LaButti K."/>
            <person name="Hainaut M."/>
            <person name="Henrissat B."/>
            <person name="Grigoriev I.V."/>
            <person name="Spatafora J.W."/>
            <person name="Aime M.C."/>
        </authorList>
    </citation>
    <scope>NUCLEOTIDE SEQUENCE [LARGE SCALE GENOMIC DNA]</scope>
    <source>
        <strain evidence="2 3">MCA 4186</strain>
    </source>
</reference>
<accession>A0A316ZJX0</accession>
<dbReference type="OrthoDB" id="10261524at2759"/>
<organism evidence="2 3">
    <name type="scientific">Tilletiopsis washingtonensis</name>
    <dbReference type="NCBI Taxonomy" id="58919"/>
    <lineage>
        <taxon>Eukaryota</taxon>
        <taxon>Fungi</taxon>
        <taxon>Dikarya</taxon>
        <taxon>Basidiomycota</taxon>
        <taxon>Ustilaginomycotina</taxon>
        <taxon>Exobasidiomycetes</taxon>
        <taxon>Entylomatales</taxon>
        <taxon>Entylomatales incertae sedis</taxon>
        <taxon>Tilletiopsis</taxon>
    </lineage>
</organism>
<feature type="region of interest" description="Disordered" evidence="1">
    <location>
        <begin position="75"/>
        <end position="95"/>
    </location>
</feature>
<sequence length="157" mass="16975">MFSVNPDISSGLPLPTENRMPTPGSRPERQATMPTRASDIAGLGYYERDFRRAYPQLHMVTQQDLTTLLLADTNEDGTKSLPASGTSTALTRPSDLSSASAFTDVLAQAHAPSAEGAYAPSRLPPTPPFTRPTAILKKNPGDVPHDPHAYYPAENYH</sequence>
<dbReference type="CDD" id="cd22849">
    <property type="entry name" value="NuzM"/>
    <property type="match status" value="1"/>
</dbReference>
<evidence type="ECO:0000313" key="3">
    <source>
        <dbReference type="Proteomes" id="UP000245946"/>
    </source>
</evidence>
<gene>
    <name evidence="2" type="ORF">FA09DRAFT_327365</name>
</gene>
<feature type="region of interest" description="Disordered" evidence="1">
    <location>
        <begin position="1"/>
        <end position="38"/>
    </location>
</feature>
<feature type="compositionally biased region" description="Polar residues" evidence="1">
    <location>
        <begin position="81"/>
        <end position="95"/>
    </location>
</feature>
<dbReference type="PANTHER" id="PTHR37325">
    <property type="entry name" value="OXIDOREDUCTASE 21 KDA SUBUNIT, PUTATIVE (AFU_ORTHOLOGUE AFUA_4G05910)-RELATED"/>
    <property type="match status" value="1"/>
</dbReference>
<protein>
    <submittedName>
        <fullName evidence="2">Uncharacterized protein</fullName>
    </submittedName>
</protein>
<dbReference type="STRING" id="58919.A0A316ZJX0"/>
<dbReference type="PIRSF" id="PIRSF022976">
    <property type="entry name" value="NADH_Oxi_21kDa"/>
    <property type="match status" value="1"/>
</dbReference>
<name>A0A316ZJX0_9BASI</name>
<dbReference type="InterPro" id="IPR016813">
    <property type="entry name" value="NADH_Ub_cplx-1_21kDa"/>
</dbReference>
<evidence type="ECO:0000313" key="2">
    <source>
        <dbReference type="EMBL" id="PWO01439.1"/>
    </source>
</evidence>
<dbReference type="PANTHER" id="PTHR37325:SF1">
    <property type="entry name" value="OXIDOREDUCTASE 21 KDA SUBUNIT, PUTATIVE (AFU_ORTHOLOGUE AFUA_4G05910)-RELATED"/>
    <property type="match status" value="1"/>
</dbReference>
<evidence type="ECO:0000256" key="1">
    <source>
        <dbReference type="SAM" id="MobiDB-lite"/>
    </source>
</evidence>
<feature type="compositionally biased region" description="Basic and acidic residues" evidence="1">
    <location>
        <begin position="139"/>
        <end position="148"/>
    </location>
</feature>
<dbReference type="RefSeq" id="XP_025601717.1">
    <property type="nucleotide sequence ID" value="XM_025741378.1"/>
</dbReference>
<keyword evidence="3" id="KW-1185">Reference proteome</keyword>
<proteinExistence type="predicted"/>
<dbReference type="EMBL" id="KZ819283">
    <property type="protein sequence ID" value="PWO01439.1"/>
    <property type="molecule type" value="Genomic_DNA"/>
</dbReference>
<dbReference type="Proteomes" id="UP000245946">
    <property type="component" value="Unassembled WGS sequence"/>
</dbReference>
<dbReference type="GeneID" id="37268922"/>
<feature type="region of interest" description="Disordered" evidence="1">
    <location>
        <begin position="112"/>
        <end position="157"/>
    </location>
</feature>
<dbReference type="AlphaFoldDB" id="A0A316ZJX0"/>